<evidence type="ECO:0000313" key="1">
    <source>
        <dbReference type="EMBL" id="JAH91228.1"/>
    </source>
</evidence>
<dbReference type="AlphaFoldDB" id="A0A0E9WP61"/>
<accession>A0A0E9WP61</accession>
<reference evidence="1" key="1">
    <citation type="submission" date="2014-11" db="EMBL/GenBank/DDBJ databases">
        <authorList>
            <person name="Amaro Gonzalez C."/>
        </authorList>
    </citation>
    <scope>NUCLEOTIDE SEQUENCE</scope>
</reference>
<sequence length="84" mass="9402">MPMALATDPQALIVRVWSGTTGYKQDSCKMWSPSGIWCAIQNGRSTSQSSLCSWAPYLDTWCWGSWQTGESLFPIFLGFMNSKI</sequence>
<reference evidence="1" key="2">
    <citation type="journal article" date="2015" name="Fish Shellfish Immunol.">
        <title>Early steps in the European eel (Anguilla anguilla)-Vibrio vulnificus interaction in the gills: Role of the RtxA13 toxin.</title>
        <authorList>
            <person name="Callol A."/>
            <person name="Pajuelo D."/>
            <person name="Ebbesson L."/>
            <person name="Teles M."/>
            <person name="MacKenzie S."/>
            <person name="Amaro C."/>
        </authorList>
    </citation>
    <scope>NUCLEOTIDE SEQUENCE</scope>
</reference>
<name>A0A0E9WP61_ANGAN</name>
<organism evidence="1">
    <name type="scientific">Anguilla anguilla</name>
    <name type="common">European freshwater eel</name>
    <name type="synonym">Muraena anguilla</name>
    <dbReference type="NCBI Taxonomy" id="7936"/>
    <lineage>
        <taxon>Eukaryota</taxon>
        <taxon>Metazoa</taxon>
        <taxon>Chordata</taxon>
        <taxon>Craniata</taxon>
        <taxon>Vertebrata</taxon>
        <taxon>Euteleostomi</taxon>
        <taxon>Actinopterygii</taxon>
        <taxon>Neopterygii</taxon>
        <taxon>Teleostei</taxon>
        <taxon>Anguilliformes</taxon>
        <taxon>Anguillidae</taxon>
        <taxon>Anguilla</taxon>
    </lineage>
</organism>
<protein>
    <submittedName>
        <fullName evidence="1">Uncharacterized protein</fullName>
    </submittedName>
</protein>
<dbReference type="EMBL" id="GBXM01017349">
    <property type="protein sequence ID" value="JAH91228.1"/>
    <property type="molecule type" value="Transcribed_RNA"/>
</dbReference>
<proteinExistence type="predicted"/>